<evidence type="ECO:0000259" key="1">
    <source>
        <dbReference type="Pfam" id="PF00501"/>
    </source>
</evidence>
<evidence type="ECO:0000313" key="2">
    <source>
        <dbReference type="EMBL" id="MFK4266780.1"/>
    </source>
</evidence>
<dbReference type="PANTHER" id="PTHR45527:SF1">
    <property type="entry name" value="FATTY ACID SYNTHASE"/>
    <property type="match status" value="1"/>
</dbReference>
<dbReference type="PANTHER" id="PTHR45527">
    <property type="entry name" value="NONRIBOSOMAL PEPTIDE SYNTHETASE"/>
    <property type="match status" value="1"/>
</dbReference>
<dbReference type="InterPro" id="IPR042099">
    <property type="entry name" value="ANL_N_sf"/>
</dbReference>
<dbReference type="InterPro" id="IPR000873">
    <property type="entry name" value="AMP-dep_synth/lig_dom"/>
</dbReference>
<dbReference type="SUPFAM" id="SSF56801">
    <property type="entry name" value="Acetyl-CoA synthetase-like"/>
    <property type="match status" value="1"/>
</dbReference>
<dbReference type="Gene3D" id="3.40.50.12780">
    <property type="entry name" value="N-terminal domain of ligase-like"/>
    <property type="match status" value="1"/>
</dbReference>
<reference evidence="2 3" key="1">
    <citation type="submission" date="2024-11" db="EMBL/GenBank/DDBJ databases">
        <title>The Natural Products Discovery Center: Release of the First 8490 Sequenced Strains for Exploring Actinobacteria Biosynthetic Diversity.</title>
        <authorList>
            <person name="Kalkreuter E."/>
            <person name="Kautsar S.A."/>
            <person name="Yang D."/>
            <person name="Bader C.D."/>
            <person name="Teijaro C.N."/>
            <person name="Fluegel L."/>
            <person name="Davis C.M."/>
            <person name="Simpson J.R."/>
            <person name="Lauterbach L."/>
            <person name="Steele A.D."/>
            <person name="Gui C."/>
            <person name="Meng S."/>
            <person name="Li G."/>
            <person name="Viehrig K."/>
            <person name="Ye F."/>
            <person name="Su P."/>
            <person name="Kiefer A.F."/>
            <person name="Nichols A."/>
            <person name="Cepeda A.J."/>
            <person name="Yan W."/>
            <person name="Fan B."/>
            <person name="Jiang Y."/>
            <person name="Adhikari A."/>
            <person name="Zheng C.-J."/>
            <person name="Schuster L."/>
            <person name="Cowan T.M."/>
            <person name="Smanski M.J."/>
            <person name="Chevrette M.G."/>
            <person name="De Carvalho L.P.S."/>
            <person name="Shen B."/>
        </authorList>
    </citation>
    <scope>NUCLEOTIDE SEQUENCE [LARGE SCALE GENOMIC DNA]</scope>
    <source>
        <strain evidence="2 3">NPDC020863</strain>
    </source>
</reference>
<evidence type="ECO:0000313" key="3">
    <source>
        <dbReference type="Proteomes" id="UP001620295"/>
    </source>
</evidence>
<sequence>MTAAPSPPRATSGTVHALLETAAATWPNAWAVRDRTGAWTYRQLAGHAAAFAAWLDKRRVRRGERVLVRVGNRREFAAMLFGTVRHGAVFVPVNPAMRPFHLTTVADDCDPALVIARADDPATLPGLREVTGRPVHDLDAVWRDMKALRPPLDEADTATGREGAPVSPDDLALLIYTSGSTAAPKAVMCPHSAICFAARAIASRLRYRADDVVLTALPLSFDYGLYQIFLAALAGAEAVLTEPDHHIGLLATVREHGVTVVPVVPSLAEMLLRLAGRERSAAAPPVRLFTNTGAALTSPLIAELRRAFPGAAVAPMFGITECKRITVLEPDGDLAKPGSVGTALPGTDVAVLDDAGQPLPAGRTGQIAVRGPHVMRGYWRAPELTAARFRTDPLTGEVTLYTGDFGHLDEDGHLYFHGRRDDLFKRRGVLTGALEIEAAALDIDGVTAAAVLPPGPDADLTLFAVTELTPERVLGSLGERLEGSKVPADCRVLPALPLTPNGKTDKQRLRQLLQAPRQ</sequence>
<protein>
    <submittedName>
        <fullName evidence="2">Class I adenylate-forming enzyme family protein</fullName>
    </submittedName>
</protein>
<dbReference type="InterPro" id="IPR045851">
    <property type="entry name" value="AMP-bd_C_sf"/>
</dbReference>
<proteinExistence type="predicted"/>
<organism evidence="2 3">
    <name type="scientific">Streptomyces milbemycinicus</name>
    <dbReference type="NCBI Taxonomy" id="476552"/>
    <lineage>
        <taxon>Bacteria</taxon>
        <taxon>Bacillati</taxon>
        <taxon>Actinomycetota</taxon>
        <taxon>Actinomycetes</taxon>
        <taxon>Kitasatosporales</taxon>
        <taxon>Streptomycetaceae</taxon>
        <taxon>Streptomyces</taxon>
    </lineage>
</organism>
<name>A0ABW8LLH3_9ACTN</name>
<dbReference type="EMBL" id="JBJDQH010000005">
    <property type="protein sequence ID" value="MFK4266780.1"/>
    <property type="molecule type" value="Genomic_DNA"/>
</dbReference>
<keyword evidence="3" id="KW-1185">Reference proteome</keyword>
<dbReference type="Proteomes" id="UP001620295">
    <property type="component" value="Unassembled WGS sequence"/>
</dbReference>
<gene>
    <name evidence="2" type="ORF">ACI2L5_17830</name>
</gene>
<dbReference type="Pfam" id="PF00501">
    <property type="entry name" value="AMP-binding"/>
    <property type="match status" value="1"/>
</dbReference>
<feature type="domain" description="AMP-dependent synthetase/ligase" evidence="1">
    <location>
        <begin position="19"/>
        <end position="379"/>
    </location>
</feature>
<comment type="caution">
    <text evidence="2">The sequence shown here is derived from an EMBL/GenBank/DDBJ whole genome shotgun (WGS) entry which is preliminary data.</text>
</comment>
<dbReference type="RefSeq" id="WP_404746599.1">
    <property type="nucleotide sequence ID" value="NZ_JBJDQH010000005.1"/>
</dbReference>
<accession>A0ABW8LLH3</accession>
<dbReference type="Gene3D" id="3.30.300.30">
    <property type="match status" value="1"/>
</dbReference>